<dbReference type="Pfam" id="PF15820">
    <property type="entry name" value="ECSCR"/>
    <property type="match status" value="1"/>
</dbReference>
<dbReference type="GO" id="GO:0005829">
    <property type="term" value="C:cytosol"/>
    <property type="evidence" value="ECO:0007669"/>
    <property type="project" value="TreeGrafter"/>
</dbReference>
<dbReference type="GO" id="GO:2000353">
    <property type="term" value="P:positive regulation of endothelial cell apoptotic process"/>
    <property type="evidence" value="ECO:0007669"/>
    <property type="project" value="TreeGrafter"/>
</dbReference>
<dbReference type="PANTHER" id="PTHR28602:SF1">
    <property type="entry name" value="ENDOTHELIAL CELL-SPECIFIC CHEMOTAXIS REGULATOR"/>
    <property type="match status" value="1"/>
</dbReference>
<dbReference type="InterPro" id="IPR026247">
    <property type="entry name" value="ECSCR"/>
</dbReference>
<keyword evidence="1" id="KW-1133">Transmembrane helix</keyword>
<organism evidence="3 4">
    <name type="scientific">Podarcis lilfordi</name>
    <name type="common">Lilford's wall lizard</name>
    <dbReference type="NCBI Taxonomy" id="74358"/>
    <lineage>
        <taxon>Eukaryota</taxon>
        <taxon>Metazoa</taxon>
        <taxon>Chordata</taxon>
        <taxon>Craniata</taxon>
        <taxon>Vertebrata</taxon>
        <taxon>Euteleostomi</taxon>
        <taxon>Lepidosauria</taxon>
        <taxon>Squamata</taxon>
        <taxon>Bifurcata</taxon>
        <taxon>Unidentata</taxon>
        <taxon>Episquamata</taxon>
        <taxon>Laterata</taxon>
        <taxon>Lacertibaenia</taxon>
        <taxon>Lacertidae</taxon>
        <taxon>Podarcis</taxon>
    </lineage>
</organism>
<dbReference type="GO" id="GO:1901800">
    <property type="term" value="P:positive regulation of proteasomal protein catabolic process"/>
    <property type="evidence" value="ECO:0007669"/>
    <property type="project" value="TreeGrafter"/>
</dbReference>
<dbReference type="EMBL" id="OX395132">
    <property type="protein sequence ID" value="CAI5780452.1"/>
    <property type="molecule type" value="Genomic_DNA"/>
</dbReference>
<accession>A0AA35KLK3</accession>
<feature type="signal peptide" evidence="2">
    <location>
        <begin position="1"/>
        <end position="18"/>
    </location>
</feature>
<dbReference type="AlphaFoldDB" id="A0AA35KLK3"/>
<dbReference type="GO" id="GO:0005886">
    <property type="term" value="C:plasma membrane"/>
    <property type="evidence" value="ECO:0007669"/>
    <property type="project" value="TreeGrafter"/>
</dbReference>
<dbReference type="PANTHER" id="PTHR28602">
    <property type="entry name" value="ENDOTHELIAL CELL-SPECIFIC CHEMOTAXIS REGULATOR"/>
    <property type="match status" value="1"/>
</dbReference>
<reference evidence="3" key="1">
    <citation type="submission" date="2022-12" db="EMBL/GenBank/DDBJ databases">
        <authorList>
            <person name="Alioto T."/>
            <person name="Alioto T."/>
            <person name="Gomez Garrido J."/>
        </authorList>
    </citation>
    <scope>NUCLEOTIDE SEQUENCE</scope>
</reference>
<keyword evidence="4" id="KW-1185">Reference proteome</keyword>
<gene>
    <name evidence="3" type="ORF">PODLI_1B018140</name>
</gene>
<dbReference type="PRINTS" id="PR02069">
    <property type="entry name" value="ECCREGULATOR"/>
</dbReference>
<protein>
    <recommendedName>
        <fullName evidence="5">Endothelial cell-specific chemotaxis regulator</fullName>
    </recommendedName>
</protein>
<dbReference type="GO" id="GO:0016525">
    <property type="term" value="P:negative regulation of angiogenesis"/>
    <property type="evidence" value="ECO:0007669"/>
    <property type="project" value="TreeGrafter"/>
</dbReference>
<keyword evidence="1" id="KW-0472">Membrane</keyword>
<dbReference type="Proteomes" id="UP001178461">
    <property type="component" value="Chromosome 7"/>
</dbReference>
<evidence type="ECO:0000313" key="4">
    <source>
        <dbReference type="Proteomes" id="UP001178461"/>
    </source>
</evidence>
<name>A0AA35KLK3_9SAUR</name>
<proteinExistence type="predicted"/>
<feature type="chain" id="PRO_5041385005" description="Endothelial cell-specific chemotaxis regulator" evidence="2">
    <location>
        <begin position="19"/>
        <end position="160"/>
    </location>
</feature>
<feature type="transmembrane region" description="Helical" evidence="1">
    <location>
        <begin position="70"/>
        <end position="97"/>
    </location>
</feature>
<evidence type="ECO:0000313" key="3">
    <source>
        <dbReference type="EMBL" id="CAI5780452.1"/>
    </source>
</evidence>
<keyword evidence="1" id="KW-0812">Transmembrane</keyword>
<keyword evidence="2" id="KW-0732">Signal</keyword>
<evidence type="ECO:0000256" key="1">
    <source>
        <dbReference type="SAM" id="Phobius"/>
    </source>
</evidence>
<evidence type="ECO:0008006" key="5">
    <source>
        <dbReference type="Google" id="ProtNLM"/>
    </source>
</evidence>
<evidence type="ECO:0000256" key="2">
    <source>
        <dbReference type="SAM" id="SignalP"/>
    </source>
</evidence>
<sequence>MIALHFLMFFWLCDSVLLQESAPKKNGSVIQPSSAVSTGIYNGATSPTKGLLYVNTDFLTIPSPTEEKSAALTVAATGVISFIAILVVIVIILVCVVSLRFRCHHCKNVEDKQKPQHPIVSYSCSDAEAAVGKKNVMLVSMKDLNISNSQGAAKCITPEN</sequence>